<sequence>MADAIKVVEGKIKFREGKKWKPRWCIIKKPSPVADQLQVLLYKDVSQAVKEEAKPKTIFTLEAFFGLDAGIAFDKELHVLAIICHKSTSLMAFEQREHMIQFEIKIRQSLGEEHQFPVTVVKAPSSSRLAKDQVRLVIHDLRFCLIAQTPPKILLSWNIEDLRRFGANDNKFCFEGGSRCGKGTGVFALQSEQAKDIEDIVQLASMGKMSNGHRRNLNRTQLSTQAAARFSPVTDTENTYPLVNYTTLMLPIDVISRNNDDSFTFTWSQRAITSHSLPDGLMECAHPAKTVLRPRHGHEYVVIKRKAKMLTTSHLHSASGRVSTFDLEHNDTLSVLSSLSTPQNSPTFSTVEGPSKSIYPDLAFFQPTMSPCSTINPSCSALSNNDSGQREDVCAENIFFPVDLCGFSPPPSPFYPKSSPNQEVHYPIYVNQEFTSKHVQPSIRHVSSSSSQSSVSPTKTNVLSIMSSIFSPKPNSPFGDFPSSQQKKYHSLRHSDPDPGKFDNFQLSIPMVIASEKDAMKNIQTSNKSSSDRVPRKEYEKFVSSSIISRRNQFAEDQRLAEAMSTSSSSQQLQVPTIKSSGYKNIDSLNAAAAAERSSASTEAISAKYLTLPRGLGLTYTSQVNSFSKAVSSQIDMTSNQLKPLSSCDPYSNSADTLPYHCDPPPPIRIRHISSSSSSHSSSPCLTPVDSSDSPPSYYAPSPPYTPPAPPSTPPPPMVPPRHRLLPPAPLEVPTSPSENTSDSSDDEQELNYIEVDMTKASDEPAQHPPTVYFRPHKRPKKVKDSAKMRYVLIDHSATKALQQARQEHVQARDGTQVKSASQLNRINSAPASSKKKHFTFISRERKLSSGSVESC</sequence>
<dbReference type="SMART" id="SM00310">
    <property type="entry name" value="PTBI"/>
    <property type="match status" value="1"/>
</dbReference>
<evidence type="ECO:0000313" key="4">
    <source>
        <dbReference type="Proteomes" id="UP000076420"/>
    </source>
</evidence>
<evidence type="ECO:0000259" key="2">
    <source>
        <dbReference type="PROSITE" id="PS51064"/>
    </source>
</evidence>
<dbReference type="Gene3D" id="2.30.29.30">
    <property type="entry name" value="Pleckstrin-homology domain (PH domain)/Phosphotyrosine-binding domain (PTB)"/>
    <property type="match status" value="2"/>
</dbReference>
<dbReference type="EnsemblMetazoa" id="BGLB038008-RB">
    <property type="protein sequence ID" value="BGLB038008-PB"/>
    <property type="gene ID" value="BGLB038008"/>
</dbReference>
<dbReference type="OrthoDB" id="6537982at2759"/>
<accession>A0A2C9M329</accession>
<feature type="region of interest" description="Disordered" evidence="1">
    <location>
        <begin position="475"/>
        <end position="503"/>
    </location>
</feature>
<dbReference type="VEuPathDB" id="VectorBase:BGLAX_049631"/>
<dbReference type="Pfam" id="PF02174">
    <property type="entry name" value="IRS"/>
    <property type="match status" value="1"/>
</dbReference>
<gene>
    <name evidence="3" type="primary">106056262</name>
</gene>
<dbReference type="Proteomes" id="UP000076420">
    <property type="component" value="Unassembled WGS sequence"/>
</dbReference>
<dbReference type="GO" id="GO:0007528">
    <property type="term" value="P:neuromuscular junction development"/>
    <property type="evidence" value="ECO:0007669"/>
    <property type="project" value="TreeGrafter"/>
</dbReference>
<dbReference type="GO" id="GO:0019901">
    <property type="term" value="F:protein kinase binding"/>
    <property type="evidence" value="ECO:0007669"/>
    <property type="project" value="InterPro"/>
</dbReference>
<dbReference type="InterPro" id="IPR037746">
    <property type="entry name" value="Dok-7"/>
</dbReference>
<feature type="compositionally biased region" description="Pro residues" evidence="1">
    <location>
        <begin position="701"/>
        <end position="720"/>
    </location>
</feature>
<dbReference type="AlphaFoldDB" id="A0A2C9M329"/>
<evidence type="ECO:0000256" key="1">
    <source>
        <dbReference type="SAM" id="MobiDB-lite"/>
    </source>
</evidence>
<organism evidence="3 4">
    <name type="scientific">Biomphalaria glabrata</name>
    <name type="common">Bloodfluke planorb</name>
    <name type="synonym">Freshwater snail</name>
    <dbReference type="NCBI Taxonomy" id="6526"/>
    <lineage>
        <taxon>Eukaryota</taxon>
        <taxon>Metazoa</taxon>
        <taxon>Spiralia</taxon>
        <taxon>Lophotrochozoa</taxon>
        <taxon>Mollusca</taxon>
        <taxon>Gastropoda</taxon>
        <taxon>Heterobranchia</taxon>
        <taxon>Euthyneura</taxon>
        <taxon>Panpulmonata</taxon>
        <taxon>Hygrophila</taxon>
        <taxon>Lymnaeoidea</taxon>
        <taxon>Planorbidae</taxon>
        <taxon>Biomphalaria</taxon>
    </lineage>
</organism>
<dbReference type="PANTHER" id="PTHR21636:SF2">
    <property type="entry name" value="PROTEIN DOK-7"/>
    <property type="match status" value="1"/>
</dbReference>
<dbReference type="InterPro" id="IPR011993">
    <property type="entry name" value="PH-like_dom_sf"/>
</dbReference>
<feature type="region of interest" description="Disordered" evidence="1">
    <location>
        <begin position="659"/>
        <end position="786"/>
    </location>
</feature>
<dbReference type="PANTHER" id="PTHR21636">
    <property type="entry name" value="PROTEIN DOK-7"/>
    <property type="match status" value="1"/>
</dbReference>
<protein>
    <recommendedName>
        <fullName evidence="2">IRS-type PTB domain-containing protein</fullName>
    </recommendedName>
</protein>
<evidence type="ECO:0000313" key="3">
    <source>
        <dbReference type="EnsemblMetazoa" id="BGLB038008-PB"/>
    </source>
</evidence>
<dbReference type="SMART" id="SM01244">
    <property type="entry name" value="IRS"/>
    <property type="match status" value="1"/>
</dbReference>
<dbReference type="PROSITE" id="PS51064">
    <property type="entry name" value="IRS_PTB"/>
    <property type="match status" value="1"/>
</dbReference>
<feature type="region of interest" description="Disordered" evidence="1">
    <location>
        <begin position="811"/>
        <end position="838"/>
    </location>
</feature>
<dbReference type="InterPro" id="IPR002404">
    <property type="entry name" value="IRS_PTB"/>
</dbReference>
<feature type="compositionally biased region" description="Polar residues" evidence="1">
    <location>
        <begin position="817"/>
        <end position="832"/>
    </location>
</feature>
<feature type="compositionally biased region" description="Basic and acidic residues" evidence="1">
    <location>
        <begin position="757"/>
        <end position="766"/>
    </location>
</feature>
<dbReference type="VEuPathDB" id="VectorBase:BGLB038008"/>
<feature type="domain" description="IRS-type PTB" evidence="2">
    <location>
        <begin position="110"/>
        <end position="215"/>
    </location>
</feature>
<dbReference type="SUPFAM" id="SSF50729">
    <property type="entry name" value="PH domain-like"/>
    <property type="match status" value="2"/>
</dbReference>
<reference evidence="3" key="1">
    <citation type="submission" date="2020-05" db="UniProtKB">
        <authorList>
            <consortium name="EnsemblMetazoa"/>
        </authorList>
    </citation>
    <scope>IDENTIFICATION</scope>
    <source>
        <strain evidence="3">BB02</strain>
    </source>
</reference>
<proteinExistence type="predicted"/>
<feature type="compositionally biased region" description="Low complexity" evidence="1">
    <location>
        <begin position="673"/>
        <end position="700"/>
    </location>
</feature>
<name>A0A2C9M329_BIOGL</name>